<dbReference type="Proteomes" id="UP001221757">
    <property type="component" value="Unassembled WGS sequence"/>
</dbReference>
<dbReference type="AlphaFoldDB" id="A0AAD7GI66"/>
<accession>A0AAD7GI66</accession>
<evidence type="ECO:0008006" key="4">
    <source>
        <dbReference type="Google" id="ProtNLM"/>
    </source>
</evidence>
<evidence type="ECO:0000313" key="3">
    <source>
        <dbReference type="Proteomes" id="UP001221757"/>
    </source>
</evidence>
<name>A0AAD7GI66_MYCRO</name>
<organism evidence="2 3">
    <name type="scientific">Mycena rosella</name>
    <name type="common">Pink bonnet</name>
    <name type="synonym">Agaricus rosellus</name>
    <dbReference type="NCBI Taxonomy" id="1033263"/>
    <lineage>
        <taxon>Eukaryota</taxon>
        <taxon>Fungi</taxon>
        <taxon>Dikarya</taxon>
        <taxon>Basidiomycota</taxon>
        <taxon>Agaricomycotina</taxon>
        <taxon>Agaricomycetes</taxon>
        <taxon>Agaricomycetidae</taxon>
        <taxon>Agaricales</taxon>
        <taxon>Marasmiineae</taxon>
        <taxon>Mycenaceae</taxon>
        <taxon>Mycena</taxon>
    </lineage>
</organism>
<sequence>MQSGTAFQWTIIVQAWTLLRSTISARTRMFLLSYFLPSMRPSGVMWRSTWIQRKRQMILKIYSVVPTTNVRKSLRPNT</sequence>
<protein>
    <recommendedName>
        <fullName evidence="4">Secreted protein</fullName>
    </recommendedName>
</protein>
<feature type="chain" id="PRO_5042182520" description="Secreted protein" evidence="1">
    <location>
        <begin position="25"/>
        <end position="78"/>
    </location>
</feature>
<dbReference type="EMBL" id="JARKIE010000054">
    <property type="protein sequence ID" value="KAJ7692046.1"/>
    <property type="molecule type" value="Genomic_DNA"/>
</dbReference>
<keyword evidence="3" id="KW-1185">Reference proteome</keyword>
<evidence type="ECO:0000256" key="1">
    <source>
        <dbReference type="SAM" id="SignalP"/>
    </source>
</evidence>
<comment type="caution">
    <text evidence="2">The sequence shown here is derived from an EMBL/GenBank/DDBJ whole genome shotgun (WGS) entry which is preliminary data.</text>
</comment>
<evidence type="ECO:0000313" key="2">
    <source>
        <dbReference type="EMBL" id="KAJ7692046.1"/>
    </source>
</evidence>
<gene>
    <name evidence="2" type="ORF">B0H17DRAFT_1061764</name>
</gene>
<reference evidence="2" key="1">
    <citation type="submission" date="2023-03" db="EMBL/GenBank/DDBJ databases">
        <title>Massive genome expansion in bonnet fungi (Mycena s.s.) driven by repeated elements and novel gene families across ecological guilds.</title>
        <authorList>
            <consortium name="Lawrence Berkeley National Laboratory"/>
            <person name="Harder C.B."/>
            <person name="Miyauchi S."/>
            <person name="Viragh M."/>
            <person name="Kuo A."/>
            <person name="Thoen E."/>
            <person name="Andreopoulos B."/>
            <person name="Lu D."/>
            <person name="Skrede I."/>
            <person name="Drula E."/>
            <person name="Henrissat B."/>
            <person name="Morin E."/>
            <person name="Kohler A."/>
            <person name="Barry K."/>
            <person name="LaButti K."/>
            <person name="Morin E."/>
            <person name="Salamov A."/>
            <person name="Lipzen A."/>
            <person name="Mereny Z."/>
            <person name="Hegedus B."/>
            <person name="Baldrian P."/>
            <person name="Stursova M."/>
            <person name="Weitz H."/>
            <person name="Taylor A."/>
            <person name="Grigoriev I.V."/>
            <person name="Nagy L.G."/>
            <person name="Martin F."/>
            <person name="Kauserud H."/>
        </authorList>
    </citation>
    <scope>NUCLEOTIDE SEQUENCE</scope>
    <source>
        <strain evidence="2">CBHHK067</strain>
    </source>
</reference>
<feature type="signal peptide" evidence="1">
    <location>
        <begin position="1"/>
        <end position="24"/>
    </location>
</feature>
<proteinExistence type="predicted"/>
<keyword evidence="1" id="KW-0732">Signal</keyword>